<dbReference type="AlphaFoldDB" id="A0A915I4N2"/>
<name>A0A915I4N2_ROMCU</name>
<organism evidence="1 2">
    <name type="scientific">Romanomermis culicivorax</name>
    <name type="common">Nematode worm</name>
    <dbReference type="NCBI Taxonomy" id="13658"/>
    <lineage>
        <taxon>Eukaryota</taxon>
        <taxon>Metazoa</taxon>
        <taxon>Ecdysozoa</taxon>
        <taxon>Nematoda</taxon>
        <taxon>Enoplea</taxon>
        <taxon>Dorylaimia</taxon>
        <taxon>Mermithida</taxon>
        <taxon>Mermithoidea</taxon>
        <taxon>Mermithidae</taxon>
        <taxon>Romanomermis</taxon>
    </lineage>
</organism>
<protein>
    <submittedName>
        <fullName evidence="2">Uncharacterized protein</fullName>
    </submittedName>
</protein>
<evidence type="ECO:0000313" key="1">
    <source>
        <dbReference type="Proteomes" id="UP000887565"/>
    </source>
</evidence>
<proteinExistence type="predicted"/>
<reference evidence="2" key="1">
    <citation type="submission" date="2022-11" db="UniProtKB">
        <authorList>
            <consortium name="WormBaseParasite"/>
        </authorList>
    </citation>
    <scope>IDENTIFICATION</scope>
</reference>
<dbReference type="WBParaSite" id="nRc.2.0.1.t08800-RA">
    <property type="protein sequence ID" value="nRc.2.0.1.t08800-RA"/>
    <property type="gene ID" value="nRc.2.0.1.g08800"/>
</dbReference>
<sequence>MATFWQFWCRKAENLFVAHNEKLNHEKECSAAGGCVICKENHWVAVGRKCIKIETLVRFSKGHSPKPRTKDKMPFYSGGAQWKKKTSGKNSTYYVFSSNKWKWALALSPVEFTLESPAFPGDFHTYNDDRPKHAELYKHYTKD</sequence>
<accession>A0A915I4N2</accession>
<evidence type="ECO:0000313" key="2">
    <source>
        <dbReference type="WBParaSite" id="nRc.2.0.1.t08800-RA"/>
    </source>
</evidence>
<dbReference type="Proteomes" id="UP000887565">
    <property type="component" value="Unplaced"/>
</dbReference>
<keyword evidence="1" id="KW-1185">Reference proteome</keyword>